<comment type="caution">
    <text evidence="2">The sequence shown here is derived from an EMBL/GenBank/DDBJ whole genome shotgun (WGS) entry which is preliminary data.</text>
</comment>
<dbReference type="Pfam" id="PF13682">
    <property type="entry name" value="CZB"/>
    <property type="match status" value="1"/>
</dbReference>
<gene>
    <name evidence="2" type="ORF">CVO96_08470</name>
</gene>
<dbReference type="AlphaFoldDB" id="A0A2K3UXZ6"/>
<dbReference type="InterPro" id="IPR025991">
    <property type="entry name" value="Chemoreceptor_zinc-bind_dom"/>
</dbReference>
<feature type="domain" description="Chemoreceptor zinc-binding" evidence="1">
    <location>
        <begin position="35"/>
        <end position="102"/>
    </location>
</feature>
<evidence type="ECO:0000313" key="3">
    <source>
        <dbReference type="Proteomes" id="UP000236379"/>
    </source>
</evidence>
<organism evidence="2 3">
    <name type="scientific">Deinococcus koreensis</name>
    <dbReference type="NCBI Taxonomy" id="2054903"/>
    <lineage>
        <taxon>Bacteria</taxon>
        <taxon>Thermotogati</taxon>
        <taxon>Deinococcota</taxon>
        <taxon>Deinococci</taxon>
        <taxon>Deinococcales</taxon>
        <taxon>Deinococcaceae</taxon>
        <taxon>Deinococcus</taxon>
    </lineage>
</organism>
<dbReference type="OrthoDB" id="25761at2"/>
<name>A0A2K3UXZ6_9DEIO</name>
<accession>A0A2K3UXZ6</accession>
<protein>
    <recommendedName>
        <fullName evidence="1">Chemoreceptor zinc-binding domain-containing protein</fullName>
    </recommendedName>
</protein>
<reference evidence="2 3" key="1">
    <citation type="submission" date="2018-01" db="EMBL/GenBank/DDBJ databases">
        <title>Deinococcus koreensis sp. nov., a radiation-resistant bacterium isolated from river water.</title>
        <authorList>
            <person name="Choi A."/>
        </authorList>
    </citation>
    <scope>NUCLEOTIDE SEQUENCE [LARGE SCALE GENOMIC DNA]</scope>
    <source>
        <strain evidence="2 3">SJW1-2</strain>
    </source>
</reference>
<dbReference type="RefSeq" id="WP_103311856.1">
    <property type="nucleotide sequence ID" value="NZ_PPPD01000001.1"/>
</dbReference>
<evidence type="ECO:0000259" key="1">
    <source>
        <dbReference type="Pfam" id="PF13682"/>
    </source>
</evidence>
<dbReference type="Proteomes" id="UP000236379">
    <property type="component" value="Unassembled WGS sequence"/>
</dbReference>
<dbReference type="Gene3D" id="1.20.120.30">
    <property type="entry name" value="Aspartate receptor, ligand-binding domain"/>
    <property type="match status" value="1"/>
</dbReference>
<dbReference type="EMBL" id="PPPD01000001">
    <property type="protein sequence ID" value="PNY81413.1"/>
    <property type="molecule type" value="Genomic_DNA"/>
</dbReference>
<sequence>MFTRSGRAALGDRGGIGRGPGRLAGLDVEAEVLAHGAWHRRLRDTIQGESREPLDVGTVSSPEGCALGQWLAGAGRQSSGERPAFAALGQAHQAFHTEAGAVLAHVQAGERLKAQRRLLTTFAQRSAELVAALDELCRSPEPAGSPTAPALVWDDFTG</sequence>
<evidence type="ECO:0000313" key="2">
    <source>
        <dbReference type="EMBL" id="PNY81413.1"/>
    </source>
</evidence>
<keyword evidence="3" id="KW-1185">Reference proteome</keyword>
<proteinExistence type="predicted"/>